<feature type="region of interest" description="Disordered" evidence="1">
    <location>
        <begin position="1"/>
        <end position="36"/>
    </location>
</feature>
<name>A0A0U5GHK6_9GAMM</name>
<protein>
    <submittedName>
        <fullName evidence="2">Uncharacterized protein</fullName>
    </submittedName>
</protein>
<proteinExistence type="predicted"/>
<dbReference type="PATRIC" id="fig|1619313.3.peg.85"/>
<dbReference type="EMBL" id="LN907827">
    <property type="protein sequence ID" value="CUU22322.1"/>
    <property type="molecule type" value="Genomic_DNA"/>
</dbReference>
<reference evidence="3" key="1">
    <citation type="submission" date="2015-11" db="EMBL/GenBank/DDBJ databases">
        <authorList>
            <person name="Blom J."/>
        </authorList>
    </citation>
    <scope>NUCLEOTIDE SEQUENCE [LARGE SCALE GENOMIC DNA]</scope>
</reference>
<evidence type="ECO:0000313" key="3">
    <source>
        <dbReference type="Proteomes" id="UP000059419"/>
    </source>
</evidence>
<evidence type="ECO:0000313" key="2">
    <source>
        <dbReference type="EMBL" id="CUU22322.1"/>
    </source>
</evidence>
<dbReference type="AlphaFoldDB" id="A0A0U5GHK6"/>
<dbReference type="STRING" id="1619313.EM595_0085"/>
<gene>
    <name evidence="2" type="ORF">EM595_0085</name>
</gene>
<dbReference type="Proteomes" id="UP000059419">
    <property type="component" value="Chromosome 1"/>
</dbReference>
<sequence>MQRHDSRHYRTQSGNETAQLTRALKNITPSEIIHSV</sequence>
<accession>A0A0U5GHK6</accession>
<keyword evidence="3" id="KW-1185">Reference proteome</keyword>
<feature type="compositionally biased region" description="Polar residues" evidence="1">
    <location>
        <begin position="11"/>
        <end position="20"/>
    </location>
</feature>
<organism evidence="2 3">
    <name type="scientific">Duffyella gerundensis</name>
    <dbReference type="NCBI Taxonomy" id="1619313"/>
    <lineage>
        <taxon>Bacteria</taxon>
        <taxon>Pseudomonadati</taxon>
        <taxon>Pseudomonadota</taxon>
        <taxon>Gammaproteobacteria</taxon>
        <taxon>Enterobacterales</taxon>
        <taxon>Erwiniaceae</taxon>
        <taxon>Duffyella</taxon>
    </lineage>
</organism>
<dbReference type="KEGG" id="ege:EM595_0085"/>
<feature type="compositionally biased region" description="Basic residues" evidence="1">
    <location>
        <begin position="1"/>
        <end position="10"/>
    </location>
</feature>
<evidence type="ECO:0000256" key="1">
    <source>
        <dbReference type="SAM" id="MobiDB-lite"/>
    </source>
</evidence>